<name>A0A5J4NQL4_9TREM</name>
<comment type="caution">
    <text evidence="3">The sequence shown here is derived from an EMBL/GenBank/DDBJ whole genome shotgun (WGS) entry which is preliminary data.</text>
</comment>
<sequence>MWSSGMLDEFTRPSSTLTSFKDVQGSPYLSNLRSVISASSWSESDDKELLEQVSRLGENRWSLIGRKIGRASSQCFERHLRPKMPVRVVPSGIPSTVELVTTGDRLSNQGWTDKEDSALLNLYHFHGSNWSAISRSLSTVTCARHQRTSSEVQLRYEYILRSKLLIGSVGDKENHTPNNSVLRNSL</sequence>
<dbReference type="GO" id="GO:0000978">
    <property type="term" value="F:RNA polymerase II cis-regulatory region sequence-specific DNA binding"/>
    <property type="evidence" value="ECO:0007669"/>
    <property type="project" value="TreeGrafter"/>
</dbReference>
<dbReference type="InterPro" id="IPR001005">
    <property type="entry name" value="SANT/Myb"/>
</dbReference>
<evidence type="ECO:0000259" key="1">
    <source>
        <dbReference type="PROSITE" id="PS50090"/>
    </source>
</evidence>
<dbReference type="GO" id="GO:0000981">
    <property type="term" value="F:DNA-binding transcription factor activity, RNA polymerase II-specific"/>
    <property type="evidence" value="ECO:0007669"/>
    <property type="project" value="TreeGrafter"/>
</dbReference>
<dbReference type="Pfam" id="PF13921">
    <property type="entry name" value="Myb_DNA-bind_6"/>
    <property type="match status" value="2"/>
</dbReference>
<gene>
    <name evidence="3" type="ORF">DEA37_0008362</name>
</gene>
<evidence type="ECO:0000313" key="3">
    <source>
        <dbReference type="EMBL" id="KAA3677967.1"/>
    </source>
</evidence>
<dbReference type="SMART" id="SM00717">
    <property type="entry name" value="SANT"/>
    <property type="match status" value="2"/>
</dbReference>
<dbReference type="Proteomes" id="UP000324629">
    <property type="component" value="Unassembled WGS sequence"/>
</dbReference>
<evidence type="ECO:0000313" key="4">
    <source>
        <dbReference type="Proteomes" id="UP000324629"/>
    </source>
</evidence>
<protein>
    <submittedName>
        <fullName evidence="3">Uncharacterized protein</fullName>
    </submittedName>
</protein>
<dbReference type="CDD" id="cd00167">
    <property type="entry name" value="SANT"/>
    <property type="match status" value="1"/>
</dbReference>
<keyword evidence="4" id="KW-1185">Reference proteome</keyword>
<dbReference type="Gene3D" id="1.10.10.60">
    <property type="entry name" value="Homeodomain-like"/>
    <property type="match status" value="2"/>
</dbReference>
<dbReference type="EMBL" id="QNGE01001273">
    <property type="protein sequence ID" value="KAA3677967.1"/>
    <property type="molecule type" value="Genomic_DNA"/>
</dbReference>
<dbReference type="PROSITE" id="PS51294">
    <property type="entry name" value="HTH_MYB"/>
    <property type="match status" value="1"/>
</dbReference>
<reference evidence="3 4" key="1">
    <citation type="journal article" date="2019" name="Gigascience">
        <title>Whole-genome sequence of the oriental lung fluke Paragonimus westermani.</title>
        <authorList>
            <person name="Oey H."/>
            <person name="Zakrzewski M."/>
            <person name="Narain K."/>
            <person name="Devi K.R."/>
            <person name="Agatsuma T."/>
            <person name="Nawaratna S."/>
            <person name="Gobert G.N."/>
            <person name="Jones M.K."/>
            <person name="Ragan M.A."/>
            <person name="McManus D.P."/>
            <person name="Krause L."/>
        </authorList>
    </citation>
    <scope>NUCLEOTIDE SEQUENCE [LARGE SCALE GENOMIC DNA]</scope>
    <source>
        <strain evidence="3 4">IND2009</strain>
    </source>
</reference>
<accession>A0A5J4NQL4</accession>
<evidence type="ECO:0000259" key="2">
    <source>
        <dbReference type="PROSITE" id="PS51294"/>
    </source>
</evidence>
<dbReference type="InterPro" id="IPR017930">
    <property type="entry name" value="Myb_dom"/>
</dbReference>
<dbReference type="InterPro" id="IPR050560">
    <property type="entry name" value="MYB_TF"/>
</dbReference>
<dbReference type="PROSITE" id="PS50090">
    <property type="entry name" value="MYB_LIKE"/>
    <property type="match status" value="2"/>
</dbReference>
<dbReference type="GO" id="GO:0005634">
    <property type="term" value="C:nucleus"/>
    <property type="evidence" value="ECO:0007669"/>
    <property type="project" value="TreeGrafter"/>
</dbReference>
<dbReference type="SUPFAM" id="SSF46689">
    <property type="entry name" value="Homeodomain-like"/>
    <property type="match status" value="2"/>
</dbReference>
<feature type="domain" description="Myb-like" evidence="1">
    <location>
        <begin position="33"/>
        <end position="78"/>
    </location>
</feature>
<dbReference type="AlphaFoldDB" id="A0A5J4NQL4"/>
<proteinExistence type="predicted"/>
<dbReference type="InterPro" id="IPR009057">
    <property type="entry name" value="Homeodomain-like_sf"/>
</dbReference>
<organism evidence="3 4">
    <name type="scientific">Paragonimus westermani</name>
    <dbReference type="NCBI Taxonomy" id="34504"/>
    <lineage>
        <taxon>Eukaryota</taxon>
        <taxon>Metazoa</taxon>
        <taxon>Spiralia</taxon>
        <taxon>Lophotrochozoa</taxon>
        <taxon>Platyhelminthes</taxon>
        <taxon>Trematoda</taxon>
        <taxon>Digenea</taxon>
        <taxon>Plagiorchiida</taxon>
        <taxon>Troglotremata</taxon>
        <taxon>Troglotrematidae</taxon>
        <taxon>Paragonimus</taxon>
    </lineage>
</organism>
<feature type="domain" description="HTH myb-type" evidence="2">
    <location>
        <begin position="33"/>
        <end position="84"/>
    </location>
</feature>
<feature type="domain" description="Myb-like" evidence="1">
    <location>
        <begin position="103"/>
        <end position="160"/>
    </location>
</feature>
<dbReference type="PANTHER" id="PTHR45614">
    <property type="entry name" value="MYB PROTEIN-RELATED"/>
    <property type="match status" value="1"/>
</dbReference>